<feature type="region of interest" description="Disordered" evidence="1">
    <location>
        <begin position="251"/>
        <end position="310"/>
    </location>
</feature>
<dbReference type="AlphaFoldDB" id="A0A6A6NQI4"/>
<dbReference type="Proteomes" id="UP000799766">
    <property type="component" value="Unassembled WGS sequence"/>
</dbReference>
<accession>A0A6A6NQI4</accession>
<evidence type="ECO:0000256" key="1">
    <source>
        <dbReference type="SAM" id="MobiDB-lite"/>
    </source>
</evidence>
<feature type="compositionally biased region" description="Low complexity" evidence="1">
    <location>
        <begin position="251"/>
        <end position="278"/>
    </location>
</feature>
<dbReference type="OrthoDB" id="4776522at2759"/>
<proteinExistence type="predicted"/>
<gene>
    <name evidence="2" type="ORF">BDY21DRAFT_366852</name>
</gene>
<dbReference type="EMBL" id="MU001696">
    <property type="protein sequence ID" value="KAF2453563.1"/>
    <property type="molecule type" value="Genomic_DNA"/>
</dbReference>
<keyword evidence="3" id="KW-1185">Reference proteome</keyword>
<evidence type="ECO:0000313" key="3">
    <source>
        <dbReference type="Proteomes" id="UP000799766"/>
    </source>
</evidence>
<name>A0A6A6NQI4_9PEZI</name>
<reference evidence="2" key="1">
    <citation type="journal article" date="2020" name="Stud. Mycol.">
        <title>101 Dothideomycetes genomes: a test case for predicting lifestyles and emergence of pathogens.</title>
        <authorList>
            <person name="Haridas S."/>
            <person name="Albert R."/>
            <person name="Binder M."/>
            <person name="Bloem J."/>
            <person name="Labutti K."/>
            <person name="Salamov A."/>
            <person name="Andreopoulos B."/>
            <person name="Baker S."/>
            <person name="Barry K."/>
            <person name="Bills G."/>
            <person name="Bluhm B."/>
            <person name="Cannon C."/>
            <person name="Castanera R."/>
            <person name="Culley D."/>
            <person name="Daum C."/>
            <person name="Ezra D."/>
            <person name="Gonzalez J."/>
            <person name="Henrissat B."/>
            <person name="Kuo A."/>
            <person name="Liang C."/>
            <person name="Lipzen A."/>
            <person name="Lutzoni F."/>
            <person name="Magnuson J."/>
            <person name="Mondo S."/>
            <person name="Nolan M."/>
            <person name="Ohm R."/>
            <person name="Pangilinan J."/>
            <person name="Park H.-J."/>
            <person name="Ramirez L."/>
            <person name="Alfaro M."/>
            <person name="Sun H."/>
            <person name="Tritt A."/>
            <person name="Yoshinaga Y."/>
            <person name="Zwiers L.-H."/>
            <person name="Turgeon B."/>
            <person name="Goodwin S."/>
            <person name="Spatafora J."/>
            <person name="Crous P."/>
            <person name="Grigoriev I."/>
        </authorList>
    </citation>
    <scope>NUCLEOTIDE SEQUENCE</scope>
    <source>
        <strain evidence="2">ATCC 16933</strain>
    </source>
</reference>
<evidence type="ECO:0000313" key="2">
    <source>
        <dbReference type="EMBL" id="KAF2453563.1"/>
    </source>
</evidence>
<sequence>MGRPSCTHMIMDRVHGSYICQVCLRMPEMGWVYVCKQDLELQGSFEGSKVPRPLPEITVTEPRDSVEGPTIDAATTVLQPLQPRTNCVSSMGAMNVQGTSDGKENEIRSPLAKELAELGLSRSVIESAEEGLYSEAQLEKLKQQKLHLAEVIKAAEQKDTPKESMRVSSASNSENVAPSGACILQHGSARPPRQQPCNFKCCHRCRPYYKDRAYVSFEAVFDGAVRPLTVEDMKLLPVVNAQTMVTIASRPTARSSFSPASSISLSPMETESLSSSLSHADDDNDLAANRAESNAVDEDNATSSTSDSGMRASIRRALQVISVRRRLESIAAGGSSVSLPAPGQASLVERGQAVRGQAISHARALNRGHCLATPSGRSRDSSFSDHVRDDASSGVEVNGGLALTEEAVETHTPDIITQQ</sequence>
<feature type="compositionally biased region" description="Basic and acidic residues" evidence="1">
    <location>
        <begin position="377"/>
        <end position="391"/>
    </location>
</feature>
<protein>
    <submittedName>
        <fullName evidence="2">Uncharacterized protein</fullName>
    </submittedName>
</protein>
<organism evidence="2 3">
    <name type="scientific">Lineolata rhizophorae</name>
    <dbReference type="NCBI Taxonomy" id="578093"/>
    <lineage>
        <taxon>Eukaryota</taxon>
        <taxon>Fungi</taxon>
        <taxon>Dikarya</taxon>
        <taxon>Ascomycota</taxon>
        <taxon>Pezizomycotina</taxon>
        <taxon>Dothideomycetes</taxon>
        <taxon>Dothideomycetes incertae sedis</taxon>
        <taxon>Lineolatales</taxon>
        <taxon>Lineolataceae</taxon>
        <taxon>Lineolata</taxon>
    </lineage>
</organism>
<feature type="region of interest" description="Disordered" evidence="1">
    <location>
        <begin position="372"/>
        <end position="419"/>
    </location>
</feature>